<evidence type="ECO:0000313" key="5">
    <source>
        <dbReference type="EnsemblMetazoa" id="ACHR015132-PA"/>
    </source>
</evidence>
<evidence type="ECO:0000313" key="6">
    <source>
        <dbReference type="Proteomes" id="UP000075881"/>
    </source>
</evidence>
<evidence type="ECO:0000256" key="3">
    <source>
        <dbReference type="ARBA" id="ARBA00022737"/>
    </source>
</evidence>
<dbReference type="PANTHER" id="PTHR24373:SF275">
    <property type="entry name" value="TIR DOMAIN-CONTAINING PROTEIN"/>
    <property type="match status" value="1"/>
</dbReference>
<feature type="chain" id="PRO_5039927928" description="Leucine rich immune protein (Coil-less)" evidence="4">
    <location>
        <begin position="25"/>
        <end position="427"/>
    </location>
</feature>
<evidence type="ECO:0000256" key="1">
    <source>
        <dbReference type="ARBA" id="ARBA00022614"/>
    </source>
</evidence>
<dbReference type="Proteomes" id="UP000075881">
    <property type="component" value="Unassembled WGS sequence"/>
</dbReference>
<accession>A0A9I3A6I3</accession>
<dbReference type="Pfam" id="PF13855">
    <property type="entry name" value="LRR_8"/>
    <property type="match status" value="2"/>
</dbReference>
<dbReference type="PANTHER" id="PTHR24373">
    <property type="entry name" value="SLIT RELATED LEUCINE-RICH REPEAT NEURONAL PROTEIN"/>
    <property type="match status" value="1"/>
</dbReference>
<dbReference type="EnsemblMetazoa" id="ACHR015132-RA">
    <property type="protein sequence ID" value="ACHR015132-PA"/>
    <property type="gene ID" value="ACHR015132"/>
</dbReference>
<reference evidence="5" key="2">
    <citation type="submission" date="2023-03" db="UniProtKB">
        <authorList>
            <consortium name="EnsemblMetazoa"/>
        </authorList>
    </citation>
    <scope>IDENTIFICATION</scope>
    <source>
        <strain evidence="5">ACHKN1017</strain>
    </source>
</reference>
<dbReference type="InterPro" id="IPR032675">
    <property type="entry name" value="LRR_dom_sf"/>
</dbReference>
<dbReference type="InterPro" id="IPR050328">
    <property type="entry name" value="Dev_Immune_Receptor"/>
</dbReference>
<keyword evidence="1" id="KW-0433">Leucine-rich repeat</keyword>
<keyword evidence="6" id="KW-1185">Reference proteome</keyword>
<sequence length="427" mass="48814">MCWLRAVFIFSVFFIACSSGAVLAVYDNVRPRLEYKCLESDQQYDCMFDNVHINAQTLATHDVNFGFDDATLNSQKHVTFKNSTVRILPKSLMQSFRQIELLDLNRLEMEEFEPNAFTSANTIQELYMPFNAIRYLSPDAFQNLRSLTVLALDSNNLTTLPHSIFHGTPNLKAFSISNNNLELINDGTFQATASLKYLRVSSNKLTHFDLSLIPNLFYANVSFNQLTTLAVPIVVEELNASHNRINIIRGPINENLAILRLQHNNLNDTAWLLHYPGLVDVDLSYNELEKLTYLHFVNMKRLERLYVSNNRLVALNLGSGPIPTLNVLDLSYNHLAHVEHNQPQFDTLDYLYLHNNSIVTLKLASNHSVKVLTLSHNDWECNNLRQLLKVVSRPVVDDSDQSCNKLDYQLVHGFCCKVKSPVEPKRQ</sequence>
<dbReference type="SMART" id="SM00369">
    <property type="entry name" value="LRR_TYP"/>
    <property type="match status" value="5"/>
</dbReference>
<keyword evidence="3" id="KW-0677">Repeat</keyword>
<dbReference type="SUPFAM" id="SSF52058">
    <property type="entry name" value="L domain-like"/>
    <property type="match status" value="1"/>
</dbReference>
<evidence type="ECO:0000256" key="4">
    <source>
        <dbReference type="SAM" id="SignalP"/>
    </source>
</evidence>
<proteinExistence type="predicted"/>
<evidence type="ECO:0000256" key="2">
    <source>
        <dbReference type="ARBA" id="ARBA00022729"/>
    </source>
</evidence>
<dbReference type="InterPro" id="IPR003591">
    <property type="entry name" value="Leu-rich_rpt_typical-subtyp"/>
</dbReference>
<feature type="signal peptide" evidence="4">
    <location>
        <begin position="1"/>
        <end position="24"/>
    </location>
</feature>
<reference evidence="6" key="1">
    <citation type="submission" date="2013-03" db="EMBL/GenBank/DDBJ databases">
        <title>The Genome Sequence of Anopheles christyi ACHKN1017.</title>
        <authorList>
            <consortium name="The Broad Institute Genomics Platform"/>
            <person name="Neafsey D.E."/>
            <person name="Besansky N."/>
            <person name="Walker B."/>
            <person name="Young S.K."/>
            <person name="Zeng Q."/>
            <person name="Gargeya S."/>
            <person name="Fitzgerald M."/>
            <person name="Haas B."/>
            <person name="Abouelleil A."/>
            <person name="Allen A.W."/>
            <person name="Alvarado L."/>
            <person name="Arachchi H.M."/>
            <person name="Berlin A.M."/>
            <person name="Chapman S.B."/>
            <person name="Gainer-Dewar J."/>
            <person name="Goldberg J."/>
            <person name="Griggs A."/>
            <person name="Gujja S."/>
            <person name="Hansen M."/>
            <person name="Howarth C."/>
            <person name="Imamovic A."/>
            <person name="Ireland A."/>
            <person name="Larimer J."/>
            <person name="McCowan C."/>
            <person name="Murphy C."/>
            <person name="Pearson M."/>
            <person name="Poon T.W."/>
            <person name="Priest M."/>
            <person name="Roberts A."/>
            <person name="Saif S."/>
            <person name="Shea T."/>
            <person name="Sisk P."/>
            <person name="Sykes S."/>
            <person name="Wortman J."/>
            <person name="Nusbaum C."/>
            <person name="Birren B."/>
        </authorList>
    </citation>
    <scope>NUCLEOTIDE SEQUENCE [LARGE SCALE GENOMIC DNA]</scope>
    <source>
        <strain evidence="6">ACHKN1017</strain>
    </source>
</reference>
<dbReference type="InterPro" id="IPR001611">
    <property type="entry name" value="Leu-rich_rpt"/>
</dbReference>
<dbReference type="PROSITE" id="PS51257">
    <property type="entry name" value="PROKAR_LIPOPROTEIN"/>
    <property type="match status" value="1"/>
</dbReference>
<name>A0A9I3A6I3_9DIPT</name>
<protein>
    <recommendedName>
        <fullName evidence="7">Leucine rich immune protein (Coil-less)</fullName>
    </recommendedName>
</protein>
<evidence type="ECO:0008006" key="7">
    <source>
        <dbReference type="Google" id="ProtNLM"/>
    </source>
</evidence>
<organism evidence="5 6">
    <name type="scientific">Anopheles christyi</name>
    <dbReference type="NCBI Taxonomy" id="43041"/>
    <lineage>
        <taxon>Eukaryota</taxon>
        <taxon>Metazoa</taxon>
        <taxon>Ecdysozoa</taxon>
        <taxon>Arthropoda</taxon>
        <taxon>Hexapoda</taxon>
        <taxon>Insecta</taxon>
        <taxon>Pterygota</taxon>
        <taxon>Neoptera</taxon>
        <taxon>Endopterygota</taxon>
        <taxon>Diptera</taxon>
        <taxon>Nematocera</taxon>
        <taxon>Culicoidea</taxon>
        <taxon>Culicidae</taxon>
        <taxon>Anophelinae</taxon>
        <taxon>Anopheles</taxon>
    </lineage>
</organism>
<keyword evidence="2 4" id="KW-0732">Signal</keyword>
<dbReference type="Gene3D" id="3.80.10.10">
    <property type="entry name" value="Ribonuclease Inhibitor"/>
    <property type="match status" value="1"/>
</dbReference>
<dbReference type="AlphaFoldDB" id="A0A9I3A6I3"/>